<dbReference type="PANTHER" id="PTHR30461:SF2">
    <property type="entry name" value="SERINE RECOMBINASE PINE-RELATED"/>
    <property type="match status" value="1"/>
</dbReference>
<dbReference type="RefSeq" id="WP_109896512.1">
    <property type="nucleotide sequence ID" value="NZ_CP029550.1"/>
</dbReference>
<evidence type="ECO:0000313" key="4">
    <source>
        <dbReference type="EMBL" id="AWN44620.1"/>
    </source>
</evidence>
<dbReference type="SUPFAM" id="SSF53041">
    <property type="entry name" value="Resolvase-like"/>
    <property type="match status" value="1"/>
</dbReference>
<gene>
    <name evidence="4" type="ORF">DK389_17610</name>
</gene>
<dbReference type="GO" id="GO:0000150">
    <property type="term" value="F:DNA strand exchange activity"/>
    <property type="evidence" value="ECO:0007669"/>
    <property type="project" value="InterPro"/>
</dbReference>
<evidence type="ECO:0000313" key="5">
    <source>
        <dbReference type="Proteomes" id="UP000245926"/>
    </source>
</evidence>
<keyword evidence="5" id="KW-1185">Reference proteome</keyword>
<proteinExistence type="predicted"/>
<dbReference type="Pfam" id="PF00239">
    <property type="entry name" value="Resolvase"/>
    <property type="match status" value="1"/>
</dbReference>
<feature type="domain" description="Resolvase/invertase-type recombinase catalytic" evidence="3">
    <location>
        <begin position="5"/>
        <end position="145"/>
    </location>
</feature>
<reference evidence="5" key="1">
    <citation type="submission" date="2018-05" db="EMBL/GenBank/DDBJ databases">
        <title>Complete Genome Sequence of Methylobacterium sp. 17SD2-17.</title>
        <authorList>
            <person name="Srinivasan S."/>
        </authorList>
    </citation>
    <scope>NUCLEOTIDE SEQUENCE [LARGE SCALE GENOMIC DNA]</scope>
    <source>
        <strain evidence="5">17SD2-17</strain>
    </source>
</reference>
<dbReference type="Pfam" id="PF20552">
    <property type="entry name" value="HTH_62"/>
    <property type="match status" value="1"/>
</dbReference>
<dbReference type="InterPro" id="IPR050639">
    <property type="entry name" value="SSR_resolvase"/>
</dbReference>
<sequence length="231" mass="24949">MAQGAFVAYYRVSTARQGSSGLGLEAQKETVRRYLNGGDWTIKAEFIEVESGRRDDRPELDRALTFSRLHRLPLIVANVSRLTRSSAFLHRILDSGAEVRFCDLPEIEGPVGRFLLQQMASVAELEAGFISGRTKAALQAAKARGKKLGGNRGVVMTDAIREAGRATRTAKANERAGDLAPTLAELHAAGVTSYGALARALNERGIPTARGGEWSPMQVSRVMAKLAEKAV</sequence>
<dbReference type="OrthoDB" id="2290206at2"/>
<dbReference type="GO" id="GO:0003677">
    <property type="term" value="F:DNA binding"/>
    <property type="evidence" value="ECO:0007669"/>
    <property type="project" value="UniProtKB-KW"/>
</dbReference>
<evidence type="ECO:0000256" key="1">
    <source>
        <dbReference type="ARBA" id="ARBA00023125"/>
    </source>
</evidence>
<organism evidence="4 5">
    <name type="scientific">Methylobacterium durans</name>
    <dbReference type="NCBI Taxonomy" id="2202825"/>
    <lineage>
        <taxon>Bacteria</taxon>
        <taxon>Pseudomonadati</taxon>
        <taxon>Pseudomonadota</taxon>
        <taxon>Alphaproteobacteria</taxon>
        <taxon>Hyphomicrobiales</taxon>
        <taxon>Methylobacteriaceae</taxon>
        <taxon>Methylobacterium</taxon>
    </lineage>
</organism>
<dbReference type="InterPro" id="IPR006119">
    <property type="entry name" value="Resolv_N"/>
</dbReference>
<dbReference type="EMBL" id="CP029550">
    <property type="protein sequence ID" value="AWN44620.1"/>
    <property type="molecule type" value="Genomic_DNA"/>
</dbReference>
<dbReference type="Gene3D" id="3.40.50.1390">
    <property type="entry name" value="Resolvase, N-terminal catalytic domain"/>
    <property type="match status" value="1"/>
</dbReference>
<dbReference type="AlphaFoldDB" id="A0A2U8WGV1"/>
<keyword evidence="2" id="KW-0233">DNA recombination</keyword>
<keyword evidence="1" id="KW-0238">DNA-binding</keyword>
<evidence type="ECO:0000259" key="3">
    <source>
        <dbReference type="PROSITE" id="PS51736"/>
    </source>
</evidence>
<dbReference type="InterPro" id="IPR046789">
    <property type="entry name" value="HTH_62"/>
</dbReference>
<protein>
    <submittedName>
        <fullName evidence="4">Resolvase</fullName>
    </submittedName>
</protein>
<dbReference type="KEGG" id="mets:DK389_17610"/>
<dbReference type="PANTHER" id="PTHR30461">
    <property type="entry name" value="DNA-INVERTASE FROM LAMBDOID PROPHAGE"/>
    <property type="match status" value="1"/>
</dbReference>
<dbReference type="CDD" id="cd00338">
    <property type="entry name" value="Ser_Recombinase"/>
    <property type="match status" value="1"/>
</dbReference>
<dbReference type="InterPro" id="IPR036162">
    <property type="entry name" value="Resolvase-like_N_sf"/>
</dbReference>
<dbReference type="Proteomes" id="UP000245926">
    <property type="component" value="Chromosome"/>
</dbReference>
<accession>A0A2U8WGV1</accession>
<name>A0A2U8WGV1_9HYPH</name>
<dbReference type="SMART" id="SM00857">
    <property type="entry name" value="Resolvase"/>
    <property type="match status" value="1"/>
</dbReference>
<evidence type="ECO:0000256" key="2">
    <source>
        <dbReference type="ARBA" id="ARBA00023172"/>
    </source>
</evidence>
<dbReference type="PROSITE" id="PS51736">
    <property type="entry name" value="RECOMBINASES_3"/>
    <property type="match status" value="1"/>
</dbReference>